<dbReference type="Pfam" id="PF13391">
    <property type="entry name" value="HNH_2"/>
    <property type="match status" value="1"/>
</dbReference>
<protein>
    <recommendedName>
        <fullName evidence="1">HNH nuclease domain-containing protein</fullName>
    </recommendedName>
</protein>
<proteinExistence type="predicted"/>
<name>A0A167MAV0_9HYPO</name>
<sequence>MASPPHRQQAFLEDGRDFPPETPIFANDAARNHAETLFFAVLQRLEANERLATPYRRVDMVRLMHRFSRTQQSKDLVLRSFCASACIDMTADLETVDIEPLPGKVVEFTDYLFANFFLPLKASSAKTPQPTPASLSVPTLAPHEVLPGSAHGLATLRRDCLIRDKHRCVISRKFDEVEAAERIRRDGDDATDDEGHRFVALGMEPDDFADVEVAHILPHSLMSHEGNVDVDKQTARRNALAILDMFDVGVRHLIEGPNVDRPTNALTLTSQYHKRFGSFRTFFLETAEPHTYRIDSLAAPLLR</sequence>
<evidence type="ECO:0000259" key="1">
    <source>
        <dbReference type="Pfam" id="PF13391"/>
    </source>
</evidence>
<dbReference type="Proteomes" id="UP000076874">
    <property type="component" value="Unassembled WGS sequence"/>
</dbReference>
<comment type="caution">
    <text evidence="2">The sequence shown here is derived from an EMBL/GenBank/DDBJ whole genome shotgun (WGS) entry which is preliminary data.</text>
</comment>
<dbReference type="STRING" id="1081102.A0A167MAV0"/>
<dbReference type="AlphaFoldDB" id="A0A167MAV0"/>
<dbReference type="InterPro" id="IPR003615">
    <property type="entry name" value="HNH_nuc"/>
</dbReference>
<dbReference type="EMBL" id="AZHD01000025">
    <property type="protein sequence ID" value="OAA54144.1"/>
    <property type="molecule type" value="Genomic_DNA"/>
</dbReference>
<feature type="domain" description="HNH nuclease" evidence="1">
    <location>
        <begin position="209"/>
        <end position="283"/>
    </location>
</feature>
<dbReference type="OrthoDB" id="2104739at2759"/>
<organism evidence="2 3">
    <name type="scientific">Niveomyces insectorum RCEF 264</name>
    <dbReference type="NCBI Taxonomy" id="1081102"/>
    <lineage>
        <taxon>Eukaryota</taxon>
        <taxon>Fungi</taxon>
        <taxon>Dikarya</taxon>
        <taxon>Ascomycota</taxon>
        <taxon>Pezizomycotina</taxon>
        <taxon>Sordariomycetes</taxon>
        <taxon>Hypocreomycetidae</taxon>
        <taxon>Hypocreales</taxon>
        <taxon>Cordycipitaceae</taxon>
        <taxon>Niveomyces</taxon>
    </lineage>
</organism>
<evidence type="ECO:0000313" key="2">
    <source>
        <dbReference type="EMBL" id="OAA54144.1"/>
    </source>
</evidence>
<gene>
    <name evidence="2" type="ORF">SPI_09078</name>
</gene>
<evidence type="ECO:0000313" key="3">
    <source>
        <dbReference type="Proteomes" id="UP000076874"/>
    </source>
</evidence>
<keyword evidence="3" id="KW-1185">Reference proteome</keyword>
<accession>A0A167MAV0</accession>
<reference evidence="2 3" key="1">
    <citation type="journal article" date="2016" name="Genome Biol. Evol.">
        <title>Divergent and convergent evolution of fungal pathogenicity.</title>
        <authorList>
            <person name="Shang Y."/>
            <person name="Xiao G."/>
            <person name="Zheng P."/>
            <person name="Cen K."/>
            <person name="Zhan S."/>
            <person name="Wang C."/>
        </authorList>
    </citation>
    <scope>NUCLEOTIDE SEQUENCE [LARGE SCALE GENOMIC DNA]</scope>
    <source>
        <strain evidence="2 3">RCEF 264</strain>
    </source>
</reference>